<dbReference type="Proteomes" id="UP000218231">
    <property type="component" value="Unassembled WGS sequence"/>
</dbReference>
<accession>A0A2A2KN55</accession>
<dbReference type="AlphaFoldDB" id="A0A2A2KN55"/>
<keyword evidence="2" id="KW-1185">Reference proteome</keyword>
<gene>
    <name evidence="1" type="ORF">WR25_03640</name>
</gene>
<evidence type="ECO:0000313" key="2">
    <source>
        <dbReference type="Proteomes" id="UP000218231"/>
    </source>
</evidence>
<dbReference type="EMBL" id="LIAE01008137">
    <property type="protein sequence ID" value="PAV75277.1"/>
    <property type="molecule type" value="Genomic_DNA"/>
</dbReference>
<proteinExistence type="predicted"/>
<evidence type="ECO:0000313" key="1">
    <source>
        <dbReference type="EMBL" id="PAV75277.1"/>
    </source>
</evidence>
<protein>
    <submittedName>
        <fullName evidence="1">Uncharacterized protein</fullName>
    </submittedName>
</protein>
<organism evidence="1 2">
    <name type="scientific">Diploscapter pachys</name>
    <dbReference type="NCBI Taxonomy" id="2018661"/>
    <lineage>
        <taxon>Eukaryota</taxon>
        <taxon>Metazoa</taxon>
        <taxon>Ecdysozoa</taxon>
        <taxon>Nematoda</taxon>
        <taxon>Chromadorea</taxon>
        <taxon>Rhabditida</taxon>
        <taxon>Rhabditina</taxon>
        <taxon>Rhabditomorpha</taxon>
        <taxon>Rhabditoidea</taxon>
        <taxon>Rhabditidae</taxon>
        <taxon>Diploscapter</taxon>
    </lineage>
</organism>
<name>A0A2A2KN55_9BILA</name>
<comment type="caution">
    <text evidence="1">The sequence shown here is derived from an EMBL/GenBank/DDBJ whole genome shotgun (WGS) entry which is preliminary data.</text>
</comment>
<reference evidence="1 2" key="1">
    <citation type="journal article" date="2017" name="Curr. Biol.">
        <title>Genome architecture and evolution of a unichromosomal asexual nematode.</title>
        <authorList>
            <person name="Fradin H."/>
            <person name="Zegar C."/>
            <person name="Gutwein M."/>
            <person name="Lucas J."/>
            <person name="Kovtun M."/>
            <person name="Corcoran D."/>
            <person name="Baugh L.R."/>
            <person name="Kiontke K."/>
            <person name="Gunsalus K."/>
            <person name="Fitch D.H."/>
            <person name="Piano F."/>
        </authorList>
    </citation>
    <scope>NUCLEOTIDE SEQUENCE [LARGE SCALE GENOMIC DNA]</scope>
    <source>
        <strain evidence="1">PF1309</strain>
    </source>
</reference>
<sequence length="162" mass="17596">MSKYWRCFGEGLVEIALGEFDGRQTELSRPAEQPSRVARQSSSIFLQLMTFVKFIKNHPHQLGKFISGILIAHERTGEVAGIDRSIEDELVGAVHEVADSVGAGKEVARATSQLVVSIGTRRAIGRLTGQEPVQLAVTYHSRDGGGGRRRRVRLGGSACGHC</sequence>